<evidence type="ECO:0000256" key="1">
    <source>
        <dbReference type="ARBA" id="ARBA00007251"/>
    </source>
</evidence>
<dbReference type="PANTHER" id="PTHR45860">
    <property type="entry name" value="TRANSLATION INITIATION FACTOR EIF-2B SUBUNIT ALPHA"/>
    <property type="match status" value="1"/>
</dbReference>
<dbReference type="GO" id="GO:0003743">
    <property type="term" value="F:translation initiation factor activity"/>
    <property type="evidence" value="ECO:0007669"/>
    <property type="project" value="UniProtKB-KW"/>
</dbReference>
<dbReference type="Proteomes" id="UP000885771">
    <property type="component" value="Unassembled WGS sequence"/>
</dbReference>
<dbReference type="InterPro" id="IPR027363">
    <property type="entry name" value="M1Pi_N"/>
</dbReference>
<evidence type="ECO:0000313" key="5">
    <source>
        <dbReference type="EMBL" id="HHM01730.1"/>
    </source>
</evidence>
<proteinExistence type="inferred from homology"/>
<dbReference type="Gene3D" id="3.40.50.10470">
    <property type="entry name" value="Translation initiation factor eif-2b, domain 2"/>
    <property type="match status" value="1"/>
</dbReference>
<evidence type="ECO:0008006" key="6">
    <source>
        <dbReference type="Google" id="ProtNLM"/>
    </source>
</evidence>
<organism evidence="5">
    <name type="scientific">Caldithrix abyssi</name>
    <dbReference type="NCBI Taxonomy" id="187145"/>
    <lineage>
        <taxon>Bacteria</taxon>
        <taxon>Pseudomonadati</taxon>
        <taxon>Calditrichota</taxon>
        <taxon>Calditrichia</taxon>
        <taxon>Calditrichales</taxon>
        <taxon>Calditrichaceae</taxon>
        <taxon>Caldithrix</taxon>
    </lineage>
</organism>
<accession>A0A7V5RNZ5</accession>
<dbReference type="EMBL" id="DRLI01000068">
    <property type="protein sequence ID" value="HHM01730.1"/>
    <property type="molecule type" value="Genomic_DNA"/>
</dbReference>
<dbReference type="InterPro" id="IPR037171">
    <property type="entry name" value="NagB/RpiA_transferase-like"/>
</dbReference>
<keyword evidence="3" id="KW-0648">Protein biosynthesis</keyword>
<evidence type="ECO:0000256" key="3">
    <source>
        <dbReference type="ARBA" id="ARBA00022917"/>
    </source>
</evidence>
<dbReference type="Gene3D" id="1.20.120.420">
    <property type="entry name" value="translation initiation factor eif-2b, domain 1"/>
    <property type="match status" value="1"/>
</dbReference>
<reference evidence="5" key="1">
    <citation type="journal article" date="2020" name="mSystems">
        <title>Genome- and Community-Level Interaction Insights into Carbon Utilization and Element Cycling Functions of Hydrothermarchaeota in Hydrothermal Sediment.</title>
        <authorList>
            <person name="Zhou Z."/>
            <person name="Liu Y."/>
            <person name="Xu W."/>
            <person name="Pan J."/>
            <person name="Luo Z.H."/>
            <person name="Li M."/>
        </authorList>
    </citation>
    <scope>NUCLEOTIDE SEQUENCE [LARGE SCALE GENOMIC DNA]</scope>
    <source>
        <strain evidence="5">HyVt-460</strain>
    </source>
</reference>
<dbReference type="SUPFAM" id="SSF100950">
    <property type="entry name" value="NagB/RpiA/CoA transferase-like"/>
    <property type="match status" value="1"/>
</dbReference>
<dbReference type="GO" id="GO:0005085">
    <property type="term" value="F:guanyl-nucleotide exchange factor activity"/>
    <property type="evidence" value="ECO:0007669"/>
    <property type="project" value="TreeGrafter"/>
</dbReference>
<gene>
    <name evidence="5" type="ORF">ENJ15_01865</name>
</gene>
<sequence>MDRIKCERDMTIDISPILADKTSGSYSYTVKILKRISEFIKNEGAALSPEALFEEVHQAGRRLIKAQPNMVLVRRYNNQLISFYKRTLKSGKNDKELRAALVEKIEELLAEMESSLEVIARSGTKVITNFNKIMTISNSTAVRRILEEAIRQKRKFEVYVAVSMPPGEGTHLAEYLSQRGVKVTVVADSQIGVVMDEMNLVLVGADRLYEEGFVNKAGTLPMSLVADQYHVPVYLAAETTKVLRESERTIKNIGEEGREVYLPENKEINVINYYYEKIPFSAIRKVICEEGVFEVQEFQSWYLGD</sequence>
<comment type="similarity">
    <text evidence="1 4">Belongs to the eIF-2B alpha/beta/delta subunits family.</text>
</comment>
<dbReference type="Pfam" id="PF01008">
    <property type="entry name" value="IF-2B"/>
    <property type="match status" value="1"/>
</dbReference>
<evidence type="ECO:0000256" key="2">
    <source>
        <dbReference type="ARBA" id="ARBA00022540"/>
    </source>
</evidence>
<keyword evidence="2" id="KW-0396">Initiation factor</keyword>
<dbReference type="InterPro" id="IPR000649">
    <property type="entry name" value="IF-2B-related"/>
</dbReference>
<dbReference type="AlphaFoldDB" id="A0A7V5RNZ5"/>
<dbReference type="InterPro" id="IPR042529">
    <property type="entry name" value="IF_2B-like_C"/>
</dbReference>
<evidence type="ECO:0000256" key="4">
    <source>
        <dbReference type="RuleBase" id="RU003814"/>
    </source>
</evidence>
<comment type="caution">
    <text evidence="5">The sequence shown here is derived from an EMBL/GenBank/DDBJ whole genome shotgun (WGS) entry which is preliminary data.</text>
</comment>
<dbReference type="PANTHER" id="PTHR45860:SF1">
    <property type="entry name" value="TRANSLATION INITIATION FACTOR EIF-2B SUBUNIT ALPHA"/>
    <property type="match status" value="1"/>
</dbReference>
<dbReference type="InterPro" id="IPR051501">
    <property type="entry name" value="eIF2B_alpha/beta/delta"/>
</dbReference>
<name>A0A7V5RNZ5_CALAY</name>
<protein>
    <recommendedName>
        <fullName evidence="6">Translation initiation factor eIF-2B</fullName>
    </recommendedName>
</protein>